<dbReference type="EMBL" id="ASAD01000006">
    <property type="protein sequence ID" value="EON93580.1"/>
    <property type="molecule type" value="Genomic_DNA"/>
</dbReference>
<dbReference type="Proteomes" id="UP000016540">
    <property type="component" value="Unassembled WGS sequence"/>
</dbReference>
<dbReference type="eggNOG" id="ENOG5032XJW">
    <property type="taxonomic scope" value="Bacteria"/>
</dbReference>
<dbReference type="Pfam" id="PF11042">
    <property type="entry name" value="DUF2750"/>
    <property type="match status" value="1"/>
</dbReference>
<gene>
    <name evidence="1" type="ORF">MARLIPOL_02705</name>
</gene>
<accession>R8B4Q8</accession>
<dbReference type="PATRIC" id="fig|1318628.3.peg.542"/>
<dbReference type="HOGENOM" id="CLU_126055_1_0_6"/>
<keyword evidence="2" id="KW-1185">Reference proteome</keyword>
<evidence type="ECO:0000313" key="1">
    <source>
        <dbReference type="EMBL" id="EON93580.1"/>
    </source>
</evidence>
<evidence type="ECO:0000313" key="2">
    <source>
        <dbReference type="Proteomes" id="UP000016540"/>
    </source>
</evidence>
<name>R8B4Q8_9GAMM</name>
<evidence type="ECO:0008006" key="3">
    <source>
        <dbReference type="Google" id="ProtNLM"/>
    </source>
</evidence>
<protein>
    <recommendedName>
        <fullName evidence="3">DUF2750 domain-containing protein</fullName>
    </recommendedName>
</protein>
<comment type="caution">
    <text evidence="1">The sequence shown here is derived from an EMBL/GenBank/DDBJ whole genome shotgun (WGS) entry which is preliminary data.</text>
</comment>
<dbReference type="InterPro" id="IPR021284">
    <property type="entry name" value="DUF2750"/>
</dbReference>
<dbReference type="AlphaFoldDB" id="R8B4Q8"/>
<sequence>MSKLMNKNELQSVLESDGEERYDYFLSQVLEEREIWILVNAENRFLKIVSEDGDVEHLPVWPSEAFAAAYGKGADDLTPKSISLPDFFRKWVPGLTKDGLDIGVFPGLDETLWITEPEELKRDLQDEMSSF</sequence>
<reference evidence="1 2" key="1">
    <citation type="journal article" date="2013" name="Genome Announc.">
        <title>Draft Genome Sequence of the Moderately Halophilic Bacterium Marinobacter lipolyticus Strain SM19.</title>
        <authorList>
            <person name="Papke R.T."/>
            <person name="de la Haba R.R."/>
            <person name="Infante-Dominguez C."/>
            <person name="Perez D."/>
            <person name="Sanchez-Porro C."/>
            <person name="Lapierre P."/>
            <person name="Ventosa A."/>
        </authorList>
    </citation>
    <scope>NUCLEOTIDE SEQUENCE [LARGE SCALE GENOMIC DNA]</scope>
    <source>
        <strain evidence="1 2">SM19</strain>
    </source>
</reference>
<dbReference type="STRING" id="1318628.MARLIPOL_02705"/>
<organism evidence="1 2">
    <name type="scientific">Marinobacter lipolyticus SM19</name>
    <dbReference type="NCBI Taxonomy" id="1318628"/>
    <lineage>
        <taxon>Bacteria</taxon>
        <taxon>Pseudomonadati</taxon>
        <taxon>Pseudomonadota</taxon>
        <taxon>Gammaproteobacteria</taxon>
        <taxon>Pseudomonadales</taxon>
        <taxon>Marinobacteraceae</taxon>
        <taxon>Marinobacter</taxon>
    </lineage>
</organism>
<proteinExistence type="predicted"/>